<evidence type="ECO:0000313" key="4">
    <source>
        <dbReference type="Proteomes" id="UP000011560"/>
    </source>
</evidence>
<accession>M0BDD5</accession>
<keyword evidence="4" id="KW-1185">Reference proteome</keyword>
<gene>
    <name evidence="3" type="ORF">C479_12324</name>
</gene>
<dbReference type="InterPro" id="IPR028081">
    <property type="entry name" value="Leu-bd"/>
</dbReference>
<organism evidence="3 4">
    <name type="scientific">Halovivax asiaticus JCM 14624</name>
    <dbReference type="NCBI Taxonomy" id="1227490"/>
    <lineage>
        <taxon>Archaea</taxon>
        <taxon>Methanobacteriati</taxon>
        <taxon>Methanobacteriota</taxon>
        <taxon>Stenosarchaea group</taxon>
        <taxon>Halobacteria</taxon>
        <taxon>Halobacteriales</taxon>
        <taxon>Natrialbaceae</taxon>
        <taxon>Halovivax</taxon>
    </lineage>
</organism>
<evidence type="ECO:0000259" key="2">
    <source>
        <dbReference type="Pfam" id="PF13458"/>
    </source>
</evidence>
<name>M0BDD5_9EURY</name>
<evidence type="ECO:0000256" key="1">
    <source>
        <dbReference type="ARBA" id="ARBA00022729"/>
    </source>
</evidence>
<comment type="caution">
    <text evidence="3">The sequence shown here is derived from an EMBL/GenBank/DDBJ whole genome shotgun (WGS) entry which is preliminary data.</text>
</comment>
<dbReference type="STRING" id="1227490.C479_12324"/>
<protein>
    <submittedName>
        <fullName evidence="3">Extracellular ligand-binding receptor</fullName>
    </submittedName>
</protein>
<dbReference type="SUPFAM" id="SSF53822">
    <property type="entry name" value="Periplasmic binding protein-like I"/>
    <property type="match status" value="1"/>
</dbReference>
<dbReference type="InterPro" id="IPR051010">
    <property type="entry name" value="BCAA_transport"/>
</dbReference>
<keyword evidence="1" id="KW-0732">Signal</keyword>
<proteinExistence type="predicted"/>
<keyword evidence="3" id="KW-0675">Receptor</keyword>
<dbReference type="PANTHER" id="PTHR30483">
    <property type="entry name" value="LEUCINE-SPECIFIC-BINDING PROTEIN"/>
    <property type="match status" value="1"/>
</dbReference>
<evidence type="ECO:0000313" key="3">
    <source>
        <dbReference type="EMBL" id="ELZ08911.1"/>
    </source>
</evidence>
<dbReference type="Gene3D" id="3.40.50.2300">
    <property type="match status" value="2"/>
</dbReference>
<sequence length="391" mass="42011">MGDPSEVDDGNDEDFDTVQFGVLEPFTGDFADLAEERNQGERLAIEQINASDEFDFEIEYEEYDTQLNAEDGIQAANQAVERDGAQFLTGAISSSVALAISNNIAQENEVIYTPGAADTSITGSNCNEYVFRFETSTAQIAEVLSQWTAENLGGRLMYSIADYAYGQSVKEEVEGRMQNLTDDYEDVLTVSPEEGAEDFEAYISQLSNNAPDADALVVGATGGHLIRFLIQAHGSGLHEEIPIVTTTGSFAVVRGGAGEASQGIYSGTRYVPGIETEANQQFVSDYEAEYDASPDNFSRVGYGSIMMVAQGIREAGSRDPDAVREAMSGMTYESIYGDVTLRECDQQATNPVWMAENVAPAGGGEAADVDLLTELDGEEAAPACEDTGCEL</sequence>
<dbReference type="Proteomes" id="UP000011560">
    <property type="component" value="Unassembled WGS sequence"/>
</dbReference>
<dbReference type="PATRIC" id="fig|1227490.4.peg.2511"/>
<feature type="domain" description="Leucine-binding protein" evidence="2">
    <location>
        <begin position="17"/>
        <end position="356"/>
    </location>
</feature>
<dbReference type="EMBL" id="AOIQ01000019">
    <property type="protein sequence ID" value="ELZ08911.1"/>
    <property type="molecule type" value="Genomic_DNA"/>
</dbReference>
<dbReference type="AlphaFoldDB" id="M0BDD5"/>
<dbReference type="Pfam" id="PF13458">
    <property type="entry name" value="Peripla_BP_6"/>
    <property type="match status" value="1"/>
</dbReference>
<reference evidence="3 4" key="1">
    <citation type="journal article" date="2014" name="PLoS Genet.">
        <title>Phylogenetically driven sequencing of extremely halophilic archaea reveals strategies for static and dynamic osmo-response.</title>
        <authorList>
            <person name="Becker E.A."/>
            <person name="Seitzer P.M."/>
            <person name="Tritt A."/>
            <person name="Larsen D."/>
            <person name="Krusor M."/>
            <person name="Yao A.I."/>
            <person name="Wu D."/>
            <person name="Madern D."/>
            <person name="Eisen J.A."/>
            <person name="Darling A.E."/>
            <person name="Facciotti M.T."/>
        </authorList>
    </citation>
    <scope>NUCLEOTIDE SEQUENCE [LARGE SCALE GENOMIC DNA]</scope>
    <source>
        <strain evidence="3 4">JCM 14624</strain>
    </source>
</reference>
<dbReference type="PANTHER" id="PTHR30483:SF6">
    <property type="entry name" value="PERIPLASMIC BINDING PROTEIN OF ABC TRANSPORTER FOR NATURAL AMINO ACIDS"/>
    <property type="match status" value="1"/>
</dbReference>
<dbReference type="InterPro" id="IPR028082">
    <property type="entry name" value="Peripla_BP_I"/>
</dbReference>